<protein>
    <submittedName>
        <fullName evidence="2">Uncharacterized protein</fullName>
    </submittedName>
</protein>
<sequence length="128" mass="14101">MATDSNAKWPTPSPPPSSVALTPSCPDFASASVVPLPAPPPGHLRRWPRVELCVIPHTLEVEANEVVLERALVTVFAGSRPGASSSYVKAYLESHFDVEPGSFLVYPHYLEDFLIIFKESIAMLQYMY</sequence>
<dbReference type="Gramene" id="TKW02690">
    <property type="protein sequence ID" value="TKW02690"/>
    <property type="gene ID" value="SEVIR_8G256800v2"/>
</dbReference>
<evidence type="ECO:0000256" key="1">
    <source>
        <dbReference type="SAM" id="MobiDB-lite"/>
    </source>
</evidence>
<evidence type="ECO:0000313" key="2">
    <source>
        <dbReference type="EMBL" id="TKW02690.1"/>
    </source>
</evidence>
<dbReference type="AlphaFoldDB" id="A0A4U6TJQ9"/>
<name>A0A4U6TJQ9_SETVI</name>
<feature type="region of interest" description="Disordered" evidence="1">
    <location>
        <begin position="1"/>
        <end position="20"/>
    </location>
</feature>
<dbReference type="EMBL" id="CM016559">
    <property type="protein sequence ID" value="TKW02690.1"/>
    <property type="molecule type" value="Genomic_DNA"/>
</dbReference>
<keyword evidence="3" id="KW-1185">Reference proteome</keyword>
<accession>A0A4U6TJQ9</accession>
<evidence type="ECO:0000313" key="3">
    <source>
        <dbReference type="Proteomes" id="UP000298652"/>
    </source>
</evidence>
<gene>
    <name evidence="2" type="ORF">SEVIR_8G256800v2</name>
</gene>
<organism evidence="2 3">
    <name type="scientific">Setaria viridis</name>
    <name type="common">Green bristlegrass</name>
    <name type="synonym">Setaria italica subsp. viridis</name>
    <dbReference type="NCBI Taxonomy" id="4556"/>
    <lineage>
        <taxon>Eukaryota</taxon>
        <taxon>Viridiplantae</taxon>
        <taxon>Streptophyta</taxon>
        <taxon>Embryophyta</taxon>
        <taxon>Tracheophyta</taxon>
        <taxon>Spermatophyta</taxon>
        <taxon>Magnoliopsida</taxon>
        <taxon>Liliopsida</taxon>
        <taxon>Poales</taxon>
        <taxon>Poaceae</taxon>
        <taxon>PACMAD clade</taxon>
        <taxon>Panicoideae</taxon>
        <taxon>Panicodae</taxon>
        <taxon>Paniceae</taxon>
        <taxon>Cenchrinae</taxon>
        <taxon>Setaria</taxon>
    </lineage>
</organism>
<proteinExistence type="predicted"/>
<reference evidence="2" key="1">
    <citation type="submission" date="2019-03" db="EMBL/GenBank/DDBJ databases">
        <title>WGS assembly of Setaria viridis.</title>
        <authorList>
            <person name="Huang P."/>
            <person name="Jenkins J."/>
            <person name="Grimwood J."/>
            <person name="Barry K."/>
            <person name="Healey A."/>
            <person name="Mamidi S."/>
            <person name="Sreedasyam A."/>
            <person name="Shu S."/>
            <person name="Feldman M."/>
            <person name="Wu J."/>
            <person name="Yu Y."/>
            <person name="Chen C."/>
            <person name="Johnson J."/>
            <person name="Rokhsar D."/>
            <person name="Baxter I."/>
            <person name="Schmutz J."/>
            <person name="Brutnell T."/>
            <person name="Kellogg E."/>
        </authorList>
    </citation>
    <scope>NUCLEOTIDE SEQUENCE [LARGE SCALE GENOMIC DNA]</scope>
</reference>
<dbReference type="Proteomes" id="UP000298652">
    <property type="component" value="Chromosome 8"/>
</dbReference>